<dbReference type="EMBL" id="QKWP01002898">
    <property type="protein sequence ID" value="RIB01878.1"/>
    <property type="molecule type" value="Genomic_DNA"/>
</dbReference>
<evidence type="ECO:0000313" key="1">
    <source>
        <dbReference type="EMBL" id="RIB01878.1"/>
    </source>
</evidence>
<dbReference type="Proteomes" id="UP000266673">
    <property type="component" value="Unassembled WGS sequence"/>
</dbReference>
<reference evidence="1 2" key="1">
    <citation type="submission" date="2018-06" db="EMBL/GenBank/DDBJ databases">
        <title>Comparative genomics reveals the genomic features of Rhizophagus irregularis, R. cerebriforme, R. diaphanum and Gigaspora rosea, and their symbiotic lifestyle signature.</title>
        <authorList>
            <person name="Morin E."/>
            <person name="San Clemente H."/>
            <person name="Chen E.C.H."/>
            <person name="De La Providencia I."/>
            <person name="Hainaut M."/>
            <person name="Kuo A."/>
            <person name="Kohler A."/>
            <person name="Murat C."/>
            <person name="Tang N."/>
            <person name="Roy S."/>
            <person name="Loubradou J."/>
            <person name="Henrissat B."/>
            <person name="Grigoriev I.V."/>
            <person name="Corradi N."/>
            <person name="Roux C."/>
            <person name="Martin F.M."/>
        </authorList>
    </citation>
    <scope>NUCLEOTIDE SEQUENCE [LARGE SCALE GENOMIC DNA]</scope>
    <source>
        <strain evidence="1 2">DAOM 194757</strain>
    </source>
</reference>
<gene>
    <name evidence="1" type="ORF">C2G38_2050514</name>
</gene>
<organism evidence="1 2">
    <name type="scientific">Gigaspora rosea</name>
    <dbReference type="NCBI Taxonomy" id="44941"/>
    <lineage>
        <taxon>Eukaryota</taxon>
        <taxon>Fungi</taxon>
        <taxon>Fungi incertae sedis</taxon>
        <taxon>Mucoromycota</taxon>
        <taxon>Glomeromycotina</taxon>
        <taxon>Glomeromycetes</taxon>
        <taxon>Diversisporales</taxon>
        <taxon>Gigasporaceae</taxon>
        <taxon>Gigaspora</taxon>
    </lineage>
</organism>
<accession>A0A397TY64</accession>
<protein>
    <submittedName>
        <fullName evidence="1">Uncharacterized protein</fullName>
    </submittedName>
</protein>
<dbReference type="OrthoDB" id="2425129at2759"/>
<sequence length="306" mass="35712">MQKASCRSSTGPTGTQVAFWVAMCSGKHLQENNQKWKCNQCGWNVSNYKVSVVESSLKKRDQEGKDDDKVLKRTKPIDRAENIDEADLDYNENDYINCDIDPNIELLEEQIPVQSYLKYPDKDSPNNFWVLPSGKSNDTIIRAPKNLHKSQKPEWIEQKDWDYLNSSVDYPHYDLSTEIKDLFIELLDTISMKVDGSFQFPDERGLEIGMVELSGNYLTKDLPRYLKDHVKGYWGCRDLLNDIITNFNHSDYKIMRHLRVWFFHVHGLEVQIWGMDLPVSKVYRMFLIAPSSFQSVGRIIMNWCTH</sequence>
<evidence type="ECO:0000313" key="2">
    <source>
        <dbReference type="Proteomes" id="UP000266673"/>
    </source>
</evidence>
<proteinExistence type="predicted"/>
<name>A0A397TY64_9GLOM</name>
<keyword evidence="2" id="KW-1185">Reference proteome</keyword>
<dbReference type="AlphaFoldDB" id="A0A397TY64"/>
<comment type="caution">
    <text evidence="1">The sequence shown here is derived from an EMBL/GenBank/DDBJ whole genome shotgun (WGS) entry which is preliminary data.</text>
</comment>